<evidence type="ECO:0000313" key="3">
    <source>
        <dbReference type="Proteomes" id="UP000675881"/>
    </source>
</evidence>
<reference evidence="2" key="1">
    <citation type="submission" date="2021-02" db="EMBL/GenBank/DDBJ databases">
        <authorList>
            <person name="Bekaert M."/>
        </authorList>
    </citation>
    <scope>NUCLEOTIDE SEQUENCE</scope>
    <source>
        <strain evidence="2">IoA-00</strain>
    </source>
</reference>
<protein>
    <submittedName>
        <fullName evidence="2">MGAT4A_B</fullName>
        <ecNumber evidence="2">2.4.1.145</ecNumber>
    </submittedName>
</protein>
<accession>A0A7R8HE35</accession>
<dbReference type="Proteomes" id="UP000675881">
    <property type="component" value="Chromosome 9"/>
</dbReference>
<dbReference type="GO" id="GO:0006487">
    <property type="term" value="P:protein N-linked glycosylation"/>
    <property type="evidence" value="ECO:0007669"/>
    <property type="project" value="TreeGrafter"/>
</dbReference>
<gene>
    <name evidence="2" type="ORF">LSAA_14531</name>
</gene>
<dbReference type="InterPro" id="IPR057279">
    <property type="entry name" value="MGAT4"/>
</dbReference>
<evidence type="ECO:0000259" key="1">
    <source>
        <dbReference type="Pfam" id="PF04666"/>
    </source>
</evidence>
<keyword evidence="2" id="KW-0808">Transferase</keyword>
<feature type="domain" description="MGAT4 conserved region" evidence="1">
    <location>
        <begin position="27"/>
        <end position="225"/>
    </location>
</feature>
<dbReference type="GO" id="GO:0008454">
    <property type="term" value="F:alpha-1,3-mannosylglycoprotein 4-beta-N-acetylglucosaminyltransferase activity"/>
    <property type="evidence" value="ECO:0007669"/>
    <property type="project" value="UniProtKB-EC"/>
</dbReference>
<sequence>MGLQDKIKEESSPLTKRFNHNSNFVQEGIRIVIGIPSSMRRSENYLFQTLKTLFKDKDILTNKYLIIVMLSTFNHTWRTSVKFNILSNFSNQINSGILQVILPEKDYYPNEVLRAFTSDKDKDYLIWMKKQNMDFAYLYRYIYQKFNFKYFLQLEDDVIATSSYLSKMESFLQKYESLDNWVYMHFCRLGAIAKLFRKSDMFILSAMFKAFYNKIPCDWVLELFSIGKVF</sequence>
<proteinExistence type="predicted"/>
<dbReference type="PANTHER" id="PTHR12062:SF33">
    <property type="entry name" value="ALPHA-1,6-MANNOSYL-GLYCOPROTEIN 4-BETA-N-ACETYLGLUCOSAMINYLTRANSFERASE-LIKE"/>
    <property type="match status" value="1"/>
</dbReference>
<dbReference type="EC" id="2.4.1.145" evidence="2"/>
<evidence type="ECO:0000313" key="2">
    <source>
        <dbReference type="EMBL" id="CAF3047438.1"/>
    </source>
</evidence>
<dbReference type="InterPro" id="IPR006759">
    <property type="entry name" value="Glyco_transf_54"/>
</dbReference>
<keyword evidence="3" id="KW-1185">Reference proteome</keyword>
<organism evidence="2 3">
    <name type="scientific">Lepeophtheirus salmonis</name>
    <name type="common">Salmon louse</name>
    <name type="synonym">Caligus salmonis</name>
    <dbReference type="NCBI Taxonomy" id="72036"/>
    <lineage>
        <taxon>Eukaryota</taxon>
        <taxon>Metazoa</taxon>
        <taxon>Ecdysozoa</taxon>
        <taxon>Arthropoda</taxon>
        <taxon>Crustacea</taxon>
        <taxon>Multicrustacea</taxon>
        <taxon>Hexanauplia</taxon>
        <taxon>Copepoda</taxon>
        <taxon>Siphonostomatoida</taxon>
        <taxon>Caligidae</taxon>
        <taxon>Lepeophtheirus</taxon>
    </lineage>
</organism>
<dbReference type="OrthoDB" id="2016523at2759"/>
<keyword evidence="2" id="KW-0328">Glycosyltransferase</keyword>
<dbReference type="Pfam" id="PF04666">
    <property type="entry name" value="MGAT4_cons"/>
    <property type="match status" value="1"/>
</dbReference>
<dbReference type="AlphaFoldDB" id="A0A7R8HE35"/>
<dbReference type="PANTHER" id="PTHR12062">
    <property type="entry name" value="N-ACETYLGLUCOSAMINYLTRANSFERASE VI"/>
    <property type="match status" value="1"/>
</dbReference>
<dbReference type="EMBL" id="HG994588">
    <property type="protein sequence ID" value="CAF3047438.1"/>
    <property type="molecule type" value="Genomic_DNA"/>
</dbReference>
<name>A0A7R8HE35_LEPSM</name>